<keyword evidence="13" id="KW-0175">Coiled coil</keyword>
<feature type="transmembrane region" description="Helical" evidence="14">
    <location>
        <begin position="1974"/>
        <end position="1997"/>
    </location>
</feature>
<evidence type="ECO:0000256" key="8">
    <source>
        <dbReference type="ARBA" id="ARBA00023136"/>
    </source>
</evidence>
<comment type="caution">
    <text evidence="12">Lacks conserved residue(s) required for the propagation of feature annotation.</text>
</comment>
<dbReference type="Pfam" id="PF12947">
    <property type="entry name" value="EGF_3"/>
    <property type="match status" value="1"/>
</dbReference>
<evidence type="ECO:0000256" key="4">
    <source>
        <dbReference type="ARBA" id="ARBA00022692"/>
    </source>
</evidence>
<comment type="similarity">
    <text evidence="2">Belongs to the polycystin family.</text>
</comment>
<name>A0A2B4R786_STYPI</name>
<dbReference type="GO" id="GO:0050982">
    <property type="term" value="P:detection of mechanical stimulus"/>
    <property type="evidence" value="ECO:0007669"/>
    <property type="project" value="TreeGrafter"/>
</dbReference>
<dbReference type="Pfam" id="PF07645">
    <property type="entry name" value="EGF_CA"/>
    <property type="match status" value="1"/>
</dbReference>
<accession>A0A2B4R786</accession>
<evidence type="ECO:0000256" key="1">
    <source>
        <dbReference type="ARBA" id="ARBA00004141"/>
    </source>
</evidence>
<evidence type="ECO:0000256" key="12">
    <source>
        <dbReference type="PROSITE-ProRule" id="PRU00076"/>
    </source>
</evidence>
<dbReference type="Gene3D" id="1.10.287.70">
    <property type="match status" value="1"/>
</dbReference>
<evidence type="ECO:0000313" key="19">
    <source>
        <dbReference type="EMBL" id="PFX13501.1"/>
    </source>
</evidence>
<keyword evidence="4 14" id="KW-0812">Transmembrane</keyword>
<keyword evidence="5" id="KW-0732">Signal</keyword>
<evidence type="ECO:0000259" key="15">
    <source>
        <dbReference type="PROSITE" id="PS50022"/>
    </source>
</evidence>
<dbReference type="SMART" id="SM00231">
    <property type="entry name" value="FA58C"/>
    <property type="match status" value="1"/>
</dbReference>
<evidence type="ECO:0000259" key="17">
    <source>
        <dbReference type="PROSITE" id="PS50095"/>
    </source>
</evidence>
<evidence type="ECO:0000256" key="6">
    <source>
        <dbReference type="ARBA" id="ARBA00022737"/>
    </source>
</evidence>
<dbReference type="PROSITE" id="PS01187">
    <property type="entry name" value="EGF_CA"/>
    <property type="match status" value="1"/>
</dbReference>
<organism evidence="19 20">
    <name type="scientific">Stylophora pistillata</name>
    <name type="common">Smooth cauliflower coral</name>
    <dbReference type="NCBI Taxonomy" id="50429"/>
    <lineage>
        <taxon>Eukaryota</taxon>
        <taxon>Metazoa</taxon>
        <taxon>Cnidaria</taxon>
        <taxon>Anthozoa</taxon>
        <taxon>Hexacorallia</taxon>
        <taxon>Scleractinia</taxon>
        <taxon>Astrocoeniina</taxon>
        <taxon>Pocilloporidae</taxon>
        <taxon>Stylophora</taxon>
    </lineage>
</organism>
<dbReference type="CDD" id="cd00057">
    <property type="entry name" value="FA58C"/>
    <property type="match status" value="1"/>
</dbReference>
<dbReference type="PROSITE" id="PS01186">
    <property type="entry name" value="EGF_2"/>
    <property type="match status" value="1"/>
</dbReference>
<comment type="subcellular location">
    <subcellularLocation>
        <location evidence="1">Membrane</location>
        <topology evidence="1">Multi-pass membrane protein</topology>
    </subcellularLocation>
</comment>
<evidence type="ECO:0000256" key="10">
    <source>
        <dbReference type="ARBA" id="ARBA00023180"/>
    </source>
</evidence>
<keyword evidence="20" id="KW-1185">Reference proteome</keyword>
<evidence type="ECO:0000256" key="3">
    <source>
        <dbReference type="ARBA" id="ARBA00022536"/>
    </source>
</evidence>
<dbReference type="Pfam" id="PF02010">
    <property type="entry name" value="REJ"/>
    <property type="match status" value="1"/>
</dbReference>
<feature type="transmembrane region" description="Helical" evidence="14">
    <location>
        <begin position="2065"/>
        <end position="2082"/>
    </location>
</feature>
<dbReference type="InterPro" id="IPR018097">
    <property type="entry name" value="EGF_Ca-bd_CS"/>
</dbReference>
<feature type="transmembrane region" description="Helical" evidence="14">
    <location>
        <begin position="1430"/>
        <end position="1451"/>
    </location>
</feature>
<evidence type="ECO:0000256" key="13">
    <source>
        <dbReference type="SAM" id="Coils"/>
    </source>
</evidence>
<dbReference type="InterPro" id="IPR024731">
    <property type="entry name" value="NELL2-like_EGF"/>
</dbReference>
<feature type="transmembrane region" description="Helical" evidence="14">
    <location>
        <begin position="2161"/>
        <end position="2179"/>
    </location>
</feature>
<dbReference type="PANTHER" id="PTHR10877:SF150">
    <property type="entry name" value="REJ DOMAIN-CONTAINING PROTEIN"/>
    <property type="match status" value="1"/>
</dbReference>
<keyword evidence="7 14" id="KW-1133">Transmembrane helix</keyword>
<dbReference type="SMART" id="SM00181">
    <property type="entry name" value="EGF"/>
    <property type="match status" value="2"/>
</dbReference>
<dbReference type="PROSITE" id="PS50026">
    <property type="entry name" value="EGF_3"/>
    <property type="match status" value="2"/>
</dbReference>
<evidence type="ECO:0000256" key="11">
    <source>
        <dbReference type="PIRSR" id="PIRSR603915-2"/>
    </source>
</evidence>
<feature type="domain" description="EGF-like" evidence="16">
    <location>
        <begin position="151"/>
        <end position="191"/>
    </location>
</feature>
<feature type="domain" description="PLAT" evidence="17">
    <location>
        <begin position="1228"/>
        <end position="1347"/>
    </location>
</feature>
<dbReference type="EMBL" id="LSMT01000961">
    <property type="protein sequence ID" value="PFX13501.1"/>
    <property type="molecule type" value="Genomic_DNA"/>
</dbReference>
<dbReference type="InterPro" id="IPR014010">
    <property type="entry name" value="REJ_dom"/>
</dbReference>
<feature type="transmembrane region" description="Helical" evidence="14">
    <location>
        <begin position="1487"/>
        <end position="1514"/>
    </location>
</feature>
<keyword evidence="3 12" id="KW-0245">EGF-like domain</keyword>
<comment type="caution">
    <text evidence="19">The sequence shown here is derived from an EMBL/GenBank/DDBJ whole genome shotgun (WGS) entry which is preliminary data.</text>
</comment>
<dbReference type="InterPro" id="IPR009030">
    <property type="entry name" value="Growth_fac_rcpt_cys_sf"/>
</dbReference>
<evidence type="ECO:0000256" key="14">
    <source>
        <dbReference type="SAM" id="Phobius"/>
    </source>
</evidence>
<evidence type="ECO:0000259" key="18">
    <source>
        <dbReference type="PROSITE" id="PS51111"/>
    </source>
</evidence>
<dbReference type="GO" id="GO:0016020">
    <property type="term" value="C:membrane"/>
    <property type="evidence" value="ECO:0007669"/>
    <property type="project" value="UniProtKB-SubCell"/>
</dbReference>
<dbReference type="PRINTS" id="PR01433">
    <property type="entry name" value="POLYCYSTIN2"/>
</dbReference>
<dbReference type="Pfam" id="PF00754">
    <property type="entry name" value="F5_F8_type_C"/>
    <property type="match status" value="1"/>
</dbReference>
<dbReference type="InterPro" id="IPR049883">
    <property type="entry name" value="NOTCH1_EGF-like"/>
</dbReference>
<dbReference type="InterPro" id="IPR036392">
    <property type="entry name" value="PLAT/LH2_dom_sf"/>
</dbReference>
<dbReference type="OrthoDB" id="5985199at2759"/>
<feature type="transmembrane region" description="Helical" evidence="14">
    <location>
        <begin position="2103"/>
        <end position="2124"/>
    </location>
</feature>
<dbReference type="PANTHER" id="PTHR10877">
    <property type="entry name" value="POLYCYSTIN FAMILY MEMBER"/>
    <property type="match status" value="1"/>
</dbReference>
<dbReference type="PROSITE" id="PS00010">
    <property type="entry name" value="ASX_HYDROXYL"/>
    <property type="match status" value="2"/>
</dbReference>
<evidence type="ECO:0000313" key="20">
    <source>
        <dbReference type="Proteomes" id="UP000225706"/>
    </source>
</evidence>
<dbReference type="Gene3D" id="2.60.60.20">
    <property type="entry name" value="PLAT/LH2 domain"/>
    <property type="match status" value="1"/>
</dbReference>
<dbReference type="InterPro" id="IPR008979">
    <property type="entry name" value="Galactose-bd-like_sf"/>
</dbReference>
<feature type="transmembrane region" description="Helical" evidence="14">
    <location>
        <begin position="1392"/>
        <end position="1410"/>
    </location>
</feature>
<sequence>MEAYKIRNWQLSASTKFNSAHGPRNGRLNFEGDDYNTGGWIAGVHDTDQWFEIDLFNFSTKVTQVATQGRANYPQWVTSYKLQYGDDGVNFEYYKEQGNAADKEFAGNSDRNTVVSHNLSVTIAARYIRFRPITWNENGIGLRVELYGCQDIDECTINVHNCDPFAVCNNTNGSFNCTCIVGYEGNGKTCVDIDECAISTHNCHGVAHCFNHPGSFSCECRKNYIGDGISCEPFGDFSVTIRNISKDKYQATPVQRSVKSVQEAIIQGLNKHLTILTSTFEWSVVSEMELAASESAFGTIVSQGTTEWTINKRSIPAGIYQVKFNATLAVGEPASPKVLNAFDYGFIKAIAAPVRAILDGGSSVRWGSNQIVTVNGSLSYDADIGPGINTGLNFTWSCRNDTFVSNTCFDSFQNEERLNSAIIAINSSKLQVNQTYFLQLTVSKDVRSSLAGMSFAIADGEVPQVTLRCFVDCGTIVSASNKLRVTSECLNSPCDGSVYEWRLSRLSSSNSWENIPILPNMTSTAVNSTNMIIKKNSLQSKSMYNLTLTVTSPKGAYGFSVLLFETAGEPHSGSCASSASEGVSLETEFTFKCSDWQDTSLPLTYEFALGNEPISYGTSPLSVSTILPAGSPENDFKLKVTIVIKNAVGVSVLQNLLIKVRPSSGLDPCSASPDEVAIKLKSFVVGEGNKLDEFLNKGELSQAVQLGISVFKSANEKTECGQELDPKDKALISNTLITKFTAITPESLEMSRMVMSVVSLAMGEGNECGSCSDSGSNSNNDNMELTMRLTDSTANMMISTLNDPEEPFTPLLEQTATSVTGCLTNVLKSAAGSSQDETDSLVTPPSPEFVKKASEKLSNMSDAFFGRLVPSEDLVLKTPNLAISLKKVTANDAKGLSMGDGPSKFKLPSSLGNIGGGDINAKMQAIDFNPYTWDNSSKKIKSRITSLELKSNSAANINVSNLDNDIEIIIPISSPPQNSTNGTQHNFLKPNQMSARSYYAELANVPVSLKLGEVKAGIQIKLFIKFGKRPTIDDFDFNFTLIFTSTCDNQTDVNSTCQRSVRDKSVTVIPSKSGFLYAGVLFESPKNESQHSRQRRSCFGHRRERRSCVGVKDPPPKGFLNTVVPKYDPNTDLNYSLTITQSSCLYWSENTEKWTAEGCRAPNPIDFDKVFTEFSNLAESGNISVLVTIACFFLLYFIVLVFARKADKRDEFKIFPPKLIPLVKEGDYYYDMVISTGVWKHSATTANISISIKGENYDQSQIPLREKGETSELFGRGSINGFVLVMKESMGPLKEITLDHDNSGDNPSWFVETVVIQDRQTEERWVFPINRWLALEKDDGQIEVTVDSRSYSTFSAQVRSRFARKIADSHLWMSVFGKACSSTFTRVQRASCCLAVLFSAMIANAMFYNIGGESDGAIQVGPFKFSWKQIVIGAQSGIIIAPINIIIAFLFKSSRPRKKRSEKYQVIDEAQRLLDEITDTGCMLPHFFVYIGWFVCFCTTMTAATFTLFYSLMWGKETSEQWLASILISNGQDIFVVQPTKVMMVVIVISFLLTTKNKGKCEEEEETVIDSQEVEIDFLSDDPKQRFKKYQREKMRERSKKEAQLTSMTKDIILHLIFVFLLAIVSYGNKNGNRFLMTTEMRNRITKFNLPMKVMMAVIIVSFLLTRGKKNKCEANEIIDVDPPAIEIHFLDDDPKQRHKRYQQEKMRERWKREAHLTNMTSGIILHLIFVFLLAIASYGNKNGSRFLMTTEMRNQFSKFNLVNDAHELEAWLKKELISNIYNQAWYNGDEENNYLFTENKMSILVGMPWLRQHRIKIGSCGSLYEIISNCNYDYSPDNEDTTLLSLPGWIPLPLNTSWPSALQICPKPWRYQSAADLRNNPIQGTYNSYEGGGYAAVMGYDERTALGVLHEKITNGWIDRQTRAVIKEFAIFNVNTNLISIASYFYEAIATGAAYTSRRIETFELYSTQSGTLMFFVIRQFLFMAMVLFYFIVMLVHLYRQRLEFYKSVWNMVDFFMIIFSVASVAFYRIRATSVLNTIKAIQANPYEIVHFHTALDWLSVENASIAVAVFMVTVKFLNLIRFNPHVVYLFSSFRQSIGYQLSYGFFFLIVFNAFIVTGMQLFGGIVLEYSSYLDALISQFELLLGKAVPLQALRSDKPFIGPTFAFLFCLSTTVYLMNMLVSVLNESYGDAKTNAEENVQELEMAHFIEQRIKEVFHDGSNRTELKLFGDEATFANMCLSEAEPFCLNSKSIIQCTKERMQKVEKKLLALFRRAENMEADHFKEENDFMEMLYSMANPSSCYFNRLYRDDF</sequence>
<dbReference type="CDD" id="cd00054">
    <property type="entry name" value="EGF_CA"/>
    <property type="match status" value="2"/>
</dbReference>
<evidence type="ECO:0000256" key="7">
    <source>
        <dbReference type="ARBA" id="ARBA00022989"/>
    </source>
</evidence>
<dbReference type="PROSITE" id="PS50095">
    <property type="entry name" value="PLAT"/>
    <property type="match status" value="1"/>
</dbReference>
<dbReference type="InterPro" id="IPR001881">
    <property type="entry name" value="EGF-like_Ca-bd_dom"/>
</dbReference>
<evidence type="ECO:0000259" key="16">
    <source>
        <dbReference type="PROSITE" id="PS50026"/>
    </source>
</evidence>
<dbReference type="FunFam" id="2.60.120.260:FF:000016">
    <property type="entry name" value="Contactin-associated protein-like 4 isoform 1"/>
    <property type="match status" value="1"/>
</dbReference>
<protein>
    <submittedName>
        <fullName evidence="19">Polycystic kidney disease protein 1-like 2</fullName>
    </submittedName>
</protein>
<keyword evidence="8 14" id="KW-0472">Membrane</keyword>
<feature type="domain" description="F5/8 type C" evidence="15">
    <location>
        <begin position="1"/>
        <end position="149"/>
    </location>
</feature>
<dbReference type="FunFam" id="2.10.25.10:FF:000038">
    <property type="entry name" value="Fibrillin 2"/>
    <property type="match status" value="2"/>
</dbReference>
<feature type="transmembrane region" description="Helical" evidence="14">
    <location>
        <begin position="1717"/>
        <end position="1739"/>
    </location>
</feature>
<evidence type="ECO:0000256" key="5">
    <source>
        <dbReference type="ARBA" id="ARBA00022729"/>
    </source>
</evidence>
<dbReference type="PROSITE" id="PS51111">
    <property type="entry name" value="REJ"/>
    <property type="match status" value="1"/>
</dbReference>
<dbReference type="InterPro" id="IPR013122">
    <property type="entry name" value="PKD1_2_channel"/>
</dbReference>
<feature type="domain" description="REJ" evidence="18">
    <location>
        <begin position="236"/>
        <end position="662"/>
    </location>
</feature>
<feature type="transmembrane region" description="Helical" evidence="14">
    <location>
        <begin position="1612"/>
        <end position="1628"/>
    </location>
</feature>
<keyword evidence="10" id="KW-0325">Glycoprotein</keyword>
<proteinExistence type="inferred from homology"/>
<keyword evidence="6" id="KW-0677">Repeat</keyword>
<dbReference type="PROSITE" id="PS01286">
    <property type="entry name" value="FA58C_2"/>
    <property type="match status" value="1"/>
</dbReference>
<dbReference type="InterPro" id="IPR002859">
    <property type="entry name" value="PKD/REJ-like"/>
</dbReference>
<feature type="transmembrane region" description="Helical" evidence="14">
    <location>
        <begin position="2009"/>
        <end position="2029"/>
    </location>
</feature>
<feature type="transmembrane region" description="Helical" evidence="14">
    <location>
        <begin position="1183"/>
        <end position="1203"/>
    </location>
</feature>
<dbReference type="Pfam" id="PF01477">
    <property type="entry name" value="PLAT"/>
    <property type="match status" value="1"/>
</dbReference>
<dbReference type="Pfam" id="PF20519">
    <property type="entry name" value="Polycystin_dom"/>
    <property type="match status" value="1"/>
</dbReference>
<dbReference type="GO" id="GO:0005262">
    <property type="term" value="F:calcium channel activity"/>
    <property type="evidence" value="ECO:0007669"/>
    <property type="project" value="TreeGrafter"/>
</dbReference>
<feature type="disulfide bond" evidence="11">
    <location>
        <begin position="1821"/>
        <end position="1831"/>
    </location>
</feature>
<gene>
    <name evidence="19" type="primary">Pkd1l2</name>
    <name evidence="19" type="ORF">AWC38_SpisGene22409</name>
</gene>
<keyword evidence="9" id="KW-1015">Disulfide bond</keyword>
<dbReference type="GO" id="GO:0005509">
    <property type="term" value="F:calcium ion binding"/>
    <property type="evidence" value="ECO:0007669"/>
    <property type="project" value="InterPro"/>
</dbReference>
<dbReference type="Gene3D" id="2.10.25.10">
    <property type="entry name" value="Laminin"/>
    <property type="match status" value="2"/>
</dbReference>
<dbReference type="InterPro" id="IPR000421">
    <property type="entry name" value="FA58C"/>
</dbReference>
<dbReference type="Gene3D" id="2.60.120.260">
    <property type="entry name" value="Galactose-binding domain-like"/>
    <property type="match status" value="1"/>
</dbReference>
<dbReference type="InterPro" id="IPR051223">
    <property type="entry name" value="Polycystin"/>
</dbReference>
<evidence type="ECO:0000256" key="2">
    <source>
        <dbReference type="ARBA" id="ARBA00007200"/>
    </source>
</evidence>
<dbReference type="SMART" id="SM00308">
    <property type="entry name" value="LH2"/>
    <property type="match status" value="1"/>
</dbReference>
<dbReference type="InterPro" id="IPR003915">
    <property type="entry name" value="PKD_2"/>
</dbReference>
<dbReference type="InterPro" id="IPR046791">
    <property type="entry name" value="Polycystin_dom"/>
</dbReference>
<dbReference type="SUPFAM" id="SSF49723">
    <property type="entry name" value="Lipase/lipooxygenase domain (PLAT/LH2 domain)"/>
    <property type="match status" value="1"/>
</dbReference>
<dbReference type="InterPro" id="IPR001024">
    <property type="entry name" value="PLAT/LH2_dom"/>
</dbReference>
<dbReference type="Proteomes" id="UP000225706">
    <property type="component" value="Unassembled WGS sequence"/>
</dbReference>
<reference evidence="20" key="1">
    <citation type="journal article" date="2017" name="bioRxiv">
        <title>Comparative analysis of the genomes of Stylophora pistillata and Acropora digitifera provides evidence for extensive differences between species of corals.</title>
        <authorList>
            <person name="Voolstra C.R."/>
            <person name="Li Y."/>
            <person name="Liew Y.J."/>
            <person name="Baumgarten S."/>
            <person name="Zoccola D."/>
            <person name="Flot J.-F."/>
            <person name="Tambutte S."/>
            <person name="Allemand D."/>
            <person name="Aranda M."/>
        </authorList>
    </citation>
    <scope>NUCLEOTIDE SEQUENCE [LARGE SCALE GENOMIC DNA]</scope>
</reference>
<dbReference type="SUPFAM" id="SSF57184">
    <property type="entry name" value="Growth factor receptor domain"/>
    <property type="match status" value="1"/>
</dbReference>
<feature type="domain" description="EGF-like" evidence="16">
    <location>
        <begin position="192"/>
        <end position="232"/>
    </location>
</feature>
<dbReference type="Pfam" id="PF08016">
    <property type="entry name" value="PKD_channel"/>
    <property type="match status" value="1"/>
</dbReference>
<feature type="coiled-coil region" evidence="13">
    <location>
        <begin position="2255"/>
        <end position="2282"/>
    </location>
</feature>
<dbReference type="PROSITE" id="PS50022">
    <property type="entry name" value="FA58C_3"/>
    <property type="match status" value="1"/>
</dbReference>
<feature type="transmembrane region" description="Helical" evidence="14">
    <location>
        <begin position="1534"/>
        <end position="1553"/>
    </location>
</feature>
<evidence type="ECO:0000256" key="9">
    <source>
        <dbReference type="ARBA" id="ARBA00023157"/>
    </source>
</evidence>
<dbReference type="InterPro" id="IPR000742">
    <property type="entry name" value="EGF"/>
</dbReference>
<dbReference type="SMART" id="SM00179">
    <property type="entry name" value="EGF_CA"/>
    <property type="match status" value="2"/>
</dbReference>
<dbReference type="InterPro" id="IPR000152">
    <property type="entry name" value="EGF-type_Asp/Asn_hydroxyl_site"/>
</dbReference>
<feature type="transmembrane region" description="Helical" evidence="14">
    <location>
        <begin position="1648"/>
        <end position="1666"/>
    </location>
</feature>
<dbReference type="SUPFAM" id="SSF49785">
    <property type="entry name" value="Galactose-binding domain-like"/>
    <property type="match status" value="1"/>
</dbReference>